<evidence type="ECO:0000313" key="1">
    <source>
        <dbReference type="EMBL" id="XBT85164.1"/>
    </source>
</evidence>
<dbReference type="Gene3D" id="3.30.420.40">
    <property type="match status" value="1"/>
</dbReference>
<reference evidence="1" key="1">
    <citation type="submission" date="2024-06" db="EMBL/GenBank/DDBJ databases">
        <title>Micromonospora sp. strain HUAS YX12 genome sequences.</title>
        <authorList>
            <person name="Mo P."/>
        </authorList>
    </citation>
    <scope>NUCLEOTIDE SEQUENCE</scope>
    <source>
        <strain evidence="1">HUAS YX12</strain>
    </source>
</reference>
<dbReference type="EMBL" id="CP157974">
    <property type="protein sequence ID" value="XBT85164.1"/>
    <property type="molecule type" value="Genomic_DNA"/>
</dbReference>
<proteinExistence type="predicted"/>
<accession>A0AAU7R996</accession>
<name>A0AAU7R996_9ACTN</name>
<sequence>MLEATFSGRALDELAQRIVLVGSVAGNDLVRELLTERLTRTLPYPPEIVLSDFAQDAALLGALVMATEAQPAVV</sequence>
<protein>
    <submittedName>
        <fullName evidence="1">Uncharacterized protein</fullName>
    </submittedName>
</protein>
<dbReference type="InterPro" id="IPR043129">
    <property type="entry name" value="ATPase_NBD"/>
</dbReference>
<organism evidence="1">
    <name type="scientific">Micromonospora sp. HUAS YX12</name>
    <dbReference type="NCBI Taxonomy" id="3156396"/>
    <lineage>
        <taxon>Bacteria</taxon>
        <taxon>Bacillati</taxon>
        <taxon>Actinomycetota</taxon>
        <taxon>Actinomycetes</taxon>
        <taxon>Micromonosporales</taxon>
        <taxon>Micromonosporaceae</taxon>
        <taxon>Micromonospora</taxon>
    </lineage>
</organism>
<dbReference type="AlphaFoldDB" id="A0AAU7R996"/>
<dbReference type="RefSeq" id="WP_349881279.1">
    <property type="nucleotide sequence ID" value="NZ_CP157974.1"/>
</dbReference>
<gene>
    <name evidence="1" type="ORF">ABIH81_20895</name>
</gene>
<dbReference type="SUPFAM" id="SSF53067">
    <property type="entry name" value="Actin-like ATPase domain"/>
    <property type="match status" value="1"/>
</dbReference>